<keyword evidence="2" id="KW-0805">Transcription regulation</keyword>
<evidence type="ECO:0000256" key="3">
    <source>
        <dbReference type="ARBA" id="ARBA00023125"/>
    </source>
</evidence>
<accession>A0ABV1I2U1</accession>
<dbReference type="Pfam" id="PF00126">
    <property type="entry name" value="HTH_1"/>
    <property type="match status" value="1"/>
</dbReference>
<dbReference type="CDD" id="cd08414">
    <property type="entry name" value="PBP2_LTTR_aromatics_like"/>
    <property type="match status" value="1"/>
</dbReference>
<dbReference type="SUPFAM" id="SSF53850">
    <property type="entry name" value="Periplasmic binding protein-like II"/>
    <property type="match status" value="1"/>
</dbReference>
<proteinExistence type="inferred from homology"/>
<dbReference type="EMBL" id="JBBMFC010000022">
    <property type="protein sequence ID" value="MEQ2579513.1"/>
    <property type="molecule type" value="Genomic_DNA"/>
</dbReference>
<dbReference type="SUPFAM" id="SSF46785">
    <property type="entry name" value="Winged helix' DNA-binding domain"/>
    <property type="match status" value="1"/>
</dbReference>
<dbReference type="RefSeq" id="WP_349144788.1">
    <property type="nucleotide sequence ID" value="NZ_JBBMFC010000022.1"/>
</dbReference>
<protein>
    <submittedName>
        <fullName evidence="6">LysR family transcriptional regulator</fullName>
    </submittedName>
</protein>
<sequence>MNINQLKYFISVAEYRSFTKAANQFYISQTAITQQIQALEESMGVTLIDRSRRPIMLTPAGNVFLNEARAILERMDMAVSRVRDASTGLVGTLRIGYTKGYERSNLSNLLRSFHQEYPNILITCSRCDTDMLAAGLLNGDYDMIFTWDSTNILLEDQVCHRLVERVPLIVALYAGHPLSGRHTLNRMELKGEQILYMSPSGVGDSFGDSHFMELYRKAGYQPDILFRSSDAESILMMVAAEEGISILPAYVTNKLKDADNLVFVPLVGEEEYEEIIAVWKSDNAGQALQKFVLRIRGAE</sequence>
<dbReference type="InterPro" id="IPR036388">
    <property type="entry name" value="WH-like_DNA-bd_sf"/>
</dbReference>
<dbReference type="PROSITE" id="PS50931">
    <property type="entry name" value="HTH_LYSR"/>
    <property type="match status" value="1"/>
</dbReference>
<dbReference type="InterPro" id="IPR036390">
    <property type="entry name" value="WH_DNA-bd_sf"/>
</dbReference>
<feature type="domain" description="HTH lysR-type" evidence="5">
    <location>
        <begin position="1"/>
        <end position="58"/>
    </location>
</feature>
<dbReference type="PANTHER" id="PTHR30346:SF0">
    <property type="entry name" value="HCA OPERON TRANSCRIPTIONAL ACTIVATOR HCAR"/>
    <property type="match status" value="1"/>
</dbReference>
<evidence type="ECO:0000256" key="1">
    <source>
        <dbReference type="ARBA" id="ARBA00009437"/>
    </source>
</evidence>
<dbReference type="Gene3D" id="1.10.10.10">
    <property type="entry name" value="Winged helix-like DNA-binding domain superfamily/Winged helix DNA-binding domain"/>
    <property type="match status" value="1"/>
</dbReference>
<name>A0ABV1I2U1_9FIRM</name>
<reference evidence="6 7" key="1">
    <citation type="submission" date="2024-03" db="EMBL/GenBank/DDBJ databases">
        <title>Human intestinal bacterial collection.</title>
        <authorList>
            <person name="Pauvert C."/>
            <person name="Hitch T.C.A."/>
            <person name="Clavel T."/>
        </authorList>
    </citation>
    <scope>NUCLEOTIDE SEQUENCE [LARGE SCALE GENOMIC DNA]</scope>
    <source>
        <strain evidence="6 7">CLA-AA-H78B</strain>
    </source>
</reference>
<dbReference type="InterPro" id="IPR005119">
    <property type="entry name" value="LysR_subst-bd"/>
</dbReference>
<evidence type="ECO:0000313" key="6">
    <source>
        <dbReference type="EMBL" id="MEQ2579513.1"/>
    </source>
</evidence>
<comment type="similarity">
    <text evidence="1">Belongs to the LysR transcriptional regulatory family.</text>
</comment>
<evidence type="ECO:0000256" key="2">
    <source>
        <dbReference type="ARBA" id="ARBA00023015"/>
    </source>
</evidence>
<keyword evidence="3" id="KW-0238">DNA-binding</keyword>
<dbReference type="Gene3D" id="3.40.190.10">
    <property type="entry name" value="Periplasmic binding protein-like II"/>
    <property type="match status" value="2"/>
</dbReference>
<gene>
    <name evidence="6" type="ORF">WMO62_11835</name>
</gene>
<evidence type="ECO:0000256" key="4">
    <source>
        <dbReference type="ARBA" id="ARBA00023163"/>
    </source>
</evidence>
<dbReference type="PANTHER" id="PTHR30346">
    <property type="entry name" value="TRANSCRIPTIONAL DUAL REGULATOR HCAR-RELATED"/>
    <property type="match status" value="1"/>
</dbReference>
<evidence type="ECO:0000313" key="7">
    <source>
        <dbReference type="Proteomes" id="UP001470288"/>
    </source>
</evidence>
<dbReference type="PRINTS" id="PR00039">
    <property type="entry name" value="HTHLYSR"/>
</dbReference>
<dbReference type="InterPro" id="IPR000847">
    <property type="entry name" value="LysR_HTH_N"/>
</dbReference>
<dbReference type="Pfam" id="PF03466">
    <property type="entry name" value="LysR_substrate"/>
    <property type="match status" value="1"/>
</dbReference>
<keyword evidence="7" id="KW-1185">Reference proteome</keyword>
<dbReference type="Proteomes" id="UP001470288">
    <property type="component" value="Unassembled WGS sequence"/>
</dbReference>
<comment type="caution">
    <text evidence="6">The sequence shown here is derived from an EMBL/GenBank/DDBJ whole genome shotgun (WGS) entry which is preliminary data.</text>
</comment>
<organism evidence="6 7">
    <name type="scientific">Hominiventricola aquisgranensis</name>
    <dbReference type="NCBI Taxonomy" id="3133164"/>
    <lineage>
        <taxon>Bacteria</taxon>
        <taxon>Bacillati</taxon>
        <taxon>Bacillota</taxon>
        <taxon>Clostridia</taxon>
        <taxon>Lachnospirales</taxon>
        <taxon>Lachnospiraceae</taxon>
        <taxon>Hominiventricola</taxon>
    </lineage>
</organism>
<evidence type="ECO:0000259" key="5">
    <source>
        <dbReference type="PROSITE" id="PS50931"/>
    </source>
</evidence>
<keyword evidence="4" id="KW-0804">Transcription</keyword>